<sequence>MKGGGVAPGGLYHFVRTGVTICTGLGEGARLEVVGIDGIVWINTFMVVVSSGVVLSVGSVLVLPSSTVVDTVLSVSGSVSNPDMSVEGSSVVEDWFVSSSSASAASSAFKPSMSWSEVPVVVANRLSLVILSEAVTDSVVAVLLNSSVVTGLTVVETKPVLPIATVLVPLVVLPSTLVASIVVTVVGAAAVEERTIC</sequence>
<keyword evidence="1" id="KW-1133">Transmembrane helix</keyword>
<reference evidence="2" key="1">
    <citation type="submission" date="2021-05" db="EMBL/GenBank/DDBJ databases">
        <authorList>
            <person name="Alioto T."/>
            <person name="Alioto T."/>
            <person name="Gomez Garrido J."/>
        </authorList>
    </citation>
    <scope>NUCLEOTIDE SEQUENCE</scope>
</reference>
<dbReference type="AlphaFoldDB" id="A0A8D8I4I1"/>
<protein>
    <submittedName>
        <fullName evidence="2">(northern house mosquito) hypothetical protein</fullName>
    </submittedName>
</protein>
<name>A0A8D8I4I1_CULPI</name>
<accession>A0A8D8I4I1</accession>
<organism evidence="2">
    <name type="scientific">Culex pipiens</name>
    <name type="common">House mosquito</name>
    <dbReference type="NCBI Taxonomy" id="7175"/>
    <lineage>
        <taxon>Eukaryota</taxon>
        <taxon>Metazoa</taxon>
        <taxon>Ecdysozoa</taxon>
        <taxon>Arthropoda</taxon>
        <taxon>Hexapoda</taxon>
        <taxon>Insecta</taxon>
        <taxon>Pterygota</taxon>
        <taxon>Neoptera</taxon>
        <taxon>Endopterygota</taxon>
        <taxon>Diptera</taxon>
        <taxon>Nematocera</taxon>
        <taxon>Culicoidea</taxon>
        <taxon>Culicidae</taxon>
        <taxon>Culicinae</taxon>
        <taxon>Culicini</taxon>
        <taxon>Culex</taxon>
        <taxon>Culex</taxon>
    </lineage>
</organism>
<dbReference type="EMBL" id="HBUE01081998">
    <property type="protein sequence ID" value="CAG6477993.1"/>
    <property type="molecule type" value="Transcribed_RNA"/>
</dbReference>
<proteinExistence type="predicted"/>
<feature type="transmembrane region" description="Helical" evidence="1">
    <location>
        <begin position="167"/>
        <end position="191"/>
    </location>
</feature>
<evidence type="ECO:0000313" key="2">
    <source>
        <dbReference type="EMBL" id="CAG6546688.1"/>
    </source>
</evidence>
<keyword evidence="1" id="KW-0472">Membrane</keyword>
<keyword evidence="1" id="KW-0812">Transmembrane</keyword>
<feature type="transmembrane region" description="Helical" evidence="1">
    <location>
        <begin position="39"/>
        <end position="63"/>
    </location>
</feature>
<evidence type="ECO:0000256" key="1">
    <source>
        <dbReference type="SAM" id="Phobius"/>
    </source>
</evidence>
<dbReference type="EMBL" id="HBUE01234955">
    <property type="protein sequence ID" value="CAG6546688.1"/>
    <property type="molecule type" value="Transcribed_RNA"/>
</dbReference>
<dbReference type="EMBL" id="HBUE01341859">
    <property type="protein sequence ID" value="CAG6598871.1"/>
    <property type="molecule type" value="Transcribed_RNA"/>
</dbReference>